<organism evidence="1 2">
    <name type="scientific">Ancylostoma ceylanicum</name>
    <dbReference type="NCBI Taxonomy" id="53326"/>
    <lineage>
        <taxon>Eukaryota</taxon>
        <taxon>Metazoa</taxon>
        <taxon>Ecdysozoa</taxon>
        <taxon>Nematoda</taxon>
        <taxon>Chromadorea</taxon>
        <taxon>Rhabditida</taxon>
        <taxon>Rhabditina</taxon>
        <taxon>Rhabditomorpha</taxon>
        <taxon>Strongyloidea</taxon>
        <taxon>Ancylostomatidae</taxon>
        <taxon>Ancylostomatinae</taxon>
        <taxon>Ancylostoma</taxon>
    </lineage>
</organism>
<accession>A0A016VTE1</accession>
<dbReference type="Proteomes" id="UP000024635">
    <property type="component" value="Unassembled WGS sequence"/>
</dbReference>
<evidence type="ECO:0000313" key="2">
    <source>
        <dbReference type="Proteomes" id="UP000024635"/>
    </source>
</evidence>
<proteinExistence type="predicted"/>
<sequence length="165" mass="18474">MGKHWKTTNHEILLKTRIEAVHTISSTTIAYGTKSIKEITCRLNQSVYITSLPPLITAIKPPCTQARQNRDDATLELTSFGSFSHSGPQVRPCFELDLVLLDAFAQAKRERLHWGSQGAQPLQVSEPDIRSPVAHIVGFKLCIFISGKNGNMIRGFLPELMRMIF</sequence>
<keyword evidence="2" id="KW-1185">Reference proteome</keyword>
<name>A0A016VTE1_9BILA</name>
<dbReference type="EMBL" id="JARK01001341">
    <property type="protein sequence ID" value="EYC30327.1"/>
    <property type="molecule type" value="Genomic_DNA"/>
</dbReference>
<evidence type="ECO:0000313" key="1">
    <source>
        <dbReference type="EMBL" id="EYC30327.1"/>
    </source>
</evidence>
<comment type="caution">
    <text evidence="1">The sequence shown here is derived from an EMBL/GenBank/DDBJ whole genome shotgun (WGS) entry which is preliminary data.</text>
</comment>
<gene>
    <name evidence="1" type="primary">Acey_s0005.g2580</name>
    <name evidence="1" type="ORF">Y032_0005g2580</name>
</gene>
<protein>
    <submittedName>
        <fullName evidence="1">Uncharacterized protein</fullName>
    </submittedName>
</protein>
<reference evidence="2" key="1">
    <citation type="journal article" date="2015" name="Nat. Genet.">
        <title>The genome and transcriptome of the zoonotic hookworm Ancylostoma ceylanicum identify infection-specific gene families.</title>
        <authorList>
            <person name="Schwarz E.M."/>
            <person name="Hu Y."/>
            <person name="Antoshechkin I."/>
            <person name="Miller M.M."/>
            <person name="Sternberg P.W."/>
            <person name="Aroian R.V."/>
        </authorList>
    </citation>
    <scope>NUCLEOTIDE SEQUENCE</scope>
    <source>
        <strain evidence="2">HY135</strain>
    </source>
</reference>
<dbReference type="AlphaFoldDB" id="A0A016VTE1"/>